<feature type="domain" description="YjeF N-terminal" evidence="11">
    <location>
        <begin position="12"/>
        <end position="234"/>
    </location>
</feature>
<comment type="function">
    <text evidence="10">Catalyzes the epimerization of the S- and R-forms of NAD(P)HX, a damaged form of NAD(P)H that is a result of enzymatic or heat-dependent hydration. This is a prerequisite for the S-specific NAD(P)H-hydrate dehydratase to allow the repair of both epimers of NAD(P)HX.</text>
</comment>
<dbReference type="FunCoup" id="G0VI16">
    <property type="interactions" value="317"/>
</dbReference>
<dbReference type="GO" id="GO:0052856">
    <property type="term" value="F:NAD(P)HX epimerase activity"/>
    <property type="evidence" value="ECO:0007669"/>
    <property type="project" value="UniProtKB-UniRule"/>
</dbReference>
<accession>G0VI16</accession>
<keyword evidence="5 10" id="KW-0547">Nucleotide-binding</keyword>
<feature type="binding site" evidence="10">
    <location>
        <begin position="68"/>
        <end position="72"/>
    </location>
    <ligand>
        <name>(6S)-NADPHX</name>
        <dbReference type="ChEBI" id="CHEBI:64076"/>
    </ligand>
</feature>
<keyword evidence="7 10" id="KW-0630">Potassium</keyword>
<dbReference type="Proteomes" id="UP000001640">
    <property type="component" value="Chromosome 7"/>
</dbReference>
<comment type="catalytic activity">
    <reaction evidence="2 10">
        <text>(6R)-NADPHX = (6S)-NADPHX</text>
        <dbReference type="Rhea" id="RHEA:32227"/>
        <dbReference type="ChEBI" id="CHEBI:64076"/>
        <dbReference type="ChEBI" id="CHEBI:64077"/>
        <dbReference type="EC" id="5.1.99.6"/>
    </reaction>
</comment>
<dbReference type="GO" id="GO:0005739">
    <property type="term" value="C:mitochondrion"/>
    <property type="evidence" value="ECO:0007669"/>
    <property type="project" value="UniProtKB-SubCell"/>
</dbReference>
<evidence type="ECO:0000313" key="12">
    <source>
        <dbReference type="EMBL" id="CCC71050.1"/>
    </source>
</evidence>
<evidence type="ECO:0000256" key="7">
    <source>
        <dbReference type="ARBA" id="ARBA00022958"/>
    </source>
</evidence>
<dbReference type="NCBIfam" id="TIGR00197">
    <property type="entry name" value="yjeF_nterm"/>
    <property type="match status" value="1"/>
</dbReference>
<organism evidence="12 13">
    <name type="scientific">Naumovozyma castellii</name>
    <name type="common">Yeast</name>
    <name type="synonym">Saccharomyces castellii</name>
    <dbReference type="NCBI Taxonomy" id="27288"/>
    <lineage>
        <taxon>Eukaryota</taxon>
        <taxon>Fungi</taxon>
        <taxon>Dikarya</taxon>
        <taxon>Ascomycota</taxon>
        <taxon>Saccharomycotina</taxon>
        <taxon>Saccharomycetes</taxon>
        <taxon>Saccharomycetales</taxon>
        <taxon>Saccharomycetaceae</taxon>
        <taxon>Naumovozyma</taxon>
    </lineage>
</organism>
<sequence>MSSIKVVSSKLAAEIDQELMGPQIGFTLQQLMELAGFSVAQTITHEFPINKANPNMKKNVFIIAGPGNNGGDGLVCARHLKLFGYNPIVYYPRRTEKQPFYKQLISQLDFFKVPILSQDDSDNWLDYLKPENTLCIVDAIFGFSFKPPMREPFKSIVDHLIALEDKVPIVAVDIPTGWDVDQGPISETFITPKVLVSLTVPKPCSAFINPKLTSHYVGGRFISREFANKFGFEPFDYEGTDQVLKL</sequence>
<keyword evidence="13" id="KW-1185">Reference proteome</keyword>
<dbReference type="PANTHER" id="PTHR13232">
    <property type="entry name" value="NAD(P)H-HYDRATE EPIMERASE"/>
    <property type="match status" value="1"/>
</dbReference>
<dbReference type="GeneID" id="96904716"/>
<dbReference type="EMBL" id="HE576758">
    <property type="protein sequence ID" value="CCC71050.1"/>
    <property type="molecule type" value="Genomic_DNA"/>
</dbReference>
<dbReference type="EC" id="5.1.99.6" evidence="3 10"/>
<feature type="binding site" evidence="10">
    <location>
        <begin position="142"/>
        <end position="148"/>
    </location>
    <ligand>
        <name>(6S)-NADPHX</name>
        <dbReference type="ChEBI" id="CHEBI:64076"/>
    </ligand>
</feature>
<evidence type="ECO:0000256" key="3">
    <source>
        <dbReference type="ARBA" id="ARBA00012228"/>
    </source>
</evidence>
<feature type="binding site" evidence="10">
    <location>
        <position position="69"/>
    </location>
    <ligand>
        <name>K(+)</name>
        <dbReference type="ChEBI" id="CHEBI:29103"/>
    </ligand>
</feature>
<dbReference type="PANTHER" id="PTHR13232:SF10">
    <property type="entry name" value="NAD(P)H-HYDRATE EPIMERASE"/>
    <property type="match status" value="1"/>
</dbReference>
<dbReference type="eggNOG" id="KOG2585">
    <property type="taxonomic scope" value="Eukaryota"/>
</dbReference>
<evidence type="ECO:0000313" key="13">
    <source>
        <dbReference type="Proteomes" id="UP000001640"/>
    </source>
</evidence>
<gene>
    <name evidence="12" type="primary">NCAS0G01630</name>
    <name evidence="12" type="ordered locus">NCAS_0G01630</name>
</gene>
<dbReference type="GO" id="GO:0000166">
    <property type="term" value="F:nucleotide binding"/>
    <property type="evidence" value="ECO:0007669"/>
    <property type="project" value="UniProtKB-KW"/>
</dbReference>
<dbReference type="OMA" id="RHLFHYG"/>
<keyword evidence="10" id="KW-0963">Cytoplasm</keyword>
<evidence type="ECO:0000256" key="4">
    <source>
        <dbReference type="ARBA" id="ARBA00022723"/>
    </source>
</evidence>
<dbReference type="RefSeq" id="XP_003677403.1">
    <property type="nucleotide sequence ID" value="XM_003677355.1"/>
</dbReference>
<dbReference type="FunFam" id="3.40.50.10260:FF:000005">
    <property type="entry name" value="NAD(P)H-hydrate epimerase"/>
    <property type="match status" value="1"/>
</dbReference>
<feature type="binding site" evidence="10">
    <location>
        <position position="173"/>
    </location>
    <ligand>
        <name>(6S)-NADPHX</name>
        <dbReference type="ChEBI" id="CHEBI:64076"/>
    </ligand>
</feature>
<evidence type="ECO:0000256" key="2">
    <source>
        <dbReference type="ARBA" id="ARBA00000909"/>
    </source>
</evidence>
<dbReference type="AlphaFoldDB" id="G0VI16"/>
<dbReference type="SUPFAM" id="SSF64153">
    <property type="entry name" value="YjeF N-terminal domain-like"/>
    <property type="match status" value="1"/>
</dbReference>
<keyword evidence="4 10" id="KW-0479">Metal-binding</keyword>
<keyword evidence="8 10" id="KW-0520">NAD</keyword>
<dbReference type="STRING" id="1064592.G0VI16"/>
<dbReference type="InterPro" id="IPR004443">
    <property type="entry name" value="YjeF_N_dom"/>
</dbReference>
<dbReference type="InParanoid" id="G0VI16"/>
<feature type="binding site" evidence="10">
    <location>
        <position position="176"/>
    </location>
    <ligand>
        <name>K(+)</name>
        <dbReference type="ChEBI" id="CHEBI:29103"/>
    </ligand>
</feature>
<keyword evidence="6" id="KW-0521">NADP</keyword>
<evidence type="ECO:0000256" key="10">
    <source>
        <dbReference type="HAMAP-Rule" id="MF_03159"/>
    </source>
</evidence>
<dbReference type="HAMAP" id="MF_01966">
    <property type="entry name" value="NADHX_epimerase"/>
    <property type="match status" value="1"/>
</dbReference>
<dbReference type="OrthoDB" id="10064708at2759"/>
<dbReference type="KEGG" id="ncs:NCAS_0G01630"/>
<evidence type="ECO:0000256" key="5">
    <source>
        <dbReference type="ARBA" id="ARBA00022741"/>
    </source>
</evidence>
<reference evidence="12 13" key="1">
    <citation type="journal article" date="2011" name="Proc. Natl. Acad. Sci. U.S.A.">
        <title>Evolutionary erosion of yeast sex chromosomes by mating-type switching accidents.</title>
        <authorList>
            <person name="Gordon J.L."/>
            <person name="Armisen D."/>
            <person name="Proux-Wera E."/>
            <person name="Oheigeartaigh S.S."/>
            <person name="Byrne K.P."/>
            <person name="Wolfe K.H."/>
        </authorList>
    </citation>
    <scope>NUCLEOTIDE SEQUENCE [LARGE SCALE GENOMIC DNA]</scope>
    <source>
        <strain evidence="13">ATCC 76901 / BCRC 22586 / CBS 4309 / NBRC 1992 / NRRL Y-12630</strain>
    </source>
</reference>
<comment type="caution">
    <text evidence="10">Lacks conserved residue(s) required for the propagation of feature annotation.</text>
</comment>
<dbReference type="Gene3D" id="3.40.50.10260">
    <property type="entry name" value="YjeF N-terminal domain"/>
    <property type="match status" value="1"/>
</dbReference>
<dbReference type="InterPro" id="IPR036652">
    <property type="entry name" value="YjeF_N_dom_sf"/>
</dbReference>
<dbReference type="HOGENOM" id="CLU_024853_3_1_1"/>
<dbReference type="PROSITE" id="PS51385">
    <property type="entry name" value="YJEF_N"/>
    <property type="match status" value="1"/>
</dbReference>
<evidence type="ECO:0000256" key="1">
    <source>
        <dbReference type="ARBA" id="ARBA00000013"/>
    </source>
</evidence>
<keyword evidence="9 10" id="KW-0413">Isomerase</keyword>
<evidence type="ECO:0000256" key="9">
    <source>
        <dbReference type="ARBA" id="ARBA00023235"/>
    </source>
</evidence>
<feature type="binding site" evidence="10">
    <location>
        <position position="138"/>
    </location>
    <ligand>
        <name>K(+)</name>
        <dbReference type="ChEBI" id="CHEBI:29103"/>
    </ligand>
</feature>
<protein>
    <recommendedName>
        <fullName evidence="3 10">NAD(P)H-hydrate epimerase</fullName>
        <ecNumber evidence="3 10">5.1.99.6</ecNumber>
    </recommendedName>
    <alternativeName>
        <fullName evidence="10">NAD(P)HX epimerase</fullName>
    </alternativeName>
</protein>
<dbReference type="GO" id="GO:0046872">
    <property type="term" value="F:metal ion binding"/>
    <property type="evidence" value="ECO:0007669"/>
    <property type="project" value="UniProtKB-KW"/>
</dbReference>
<evidence type="ECO:0000256" key="6">
    <source>
        <dbReference type="ARBA" id="ARBA00022857"/>
    </source>
</evidence>
<comment type="similarity">
    <text evidence="10">Belongs to the NnrE/AIBP family.</text>
</comment>
<evidence type="ECO:0000256" key="8">
    <source>
        <dbReference type="ARBA" id="ARBA00023027"/>
    </source>
</evidence>
<dbReference type="Pfam" id="PF03853">
    <property type="entry name" value="YjeF_N"/>
    <property type="match status" value="1"/>
</dbReference>
<dbReference type="InterPro" id="IPR032976">
    <property type="entry name" value="YJEFN_prot_NAXE-like"/>
</dbReference>
<proteinExistence type="inferred from homology"/>
<evidence type="ECO:0000259" key="11">
    <source>
        <dbReference type="PROSITE" id="PS51385"/>
    </source>
</evidence>
<keyword evidence="10" id="KW-0496">Mitochondrion</keyword>
<comment type="catalytic activity">
    <reaction evidence="1 10">
        <text>(6R)-NADHX = (6S)-NADHX</text>
        <dbReference type="Rhea" id="RHEA:32215"/>
        <dbReference type="ChEBI" id="CHEBI:64074"/>
        <dbReference type="ChEBI" id="CHEBI:64075"/>
        <dbReference type="EC" id="5.1.99.6"/>
    </reaction>
</comment>
<name>G0VI16_NAUCA</name>
<dbReference type="GO" id="GO:0046496">
    <property type="term" value="P:nicotinamide nucleotide metabolic process"/>
    <property type="evidence" value="ECO:0007669"/>
    <property type="project" value="EnsemblFungi"/>
</dbReference>
<comment type="cofactor">
    <cofactor evidence="10">
        <name>K(+)</name>
        <dbReference type="ChEBI" id="CHEBI:29103"/>
    </cofactor>
    <text evidence="10">Binds 1 potassium ion per subunit.</text>
</comment>
<comment type="subcellular location">
    <subcellularLocation>
        <location evidence="10">Cytoplasm</location>
    </subcellularLocation>
    <subcellularLocation>
        <location evidence="10">Mitochondrion</location>
    </subcellularLocation>
</comment>
<reference key="2">
    <citation type="submission" date="2011-08" db="EMBL/GenBank/DDBJ databases">
        <title>Genome sequence of Naumovozyma castellii.</title>
        <authorList>
            <person name="Gordon J.L."/>
            <person name="Armisen D."/>
            <person name="Proux-Wera E."/>
            <person name="OhEigeartaigh S.S."/>
            <person name="Byrne K.P."/>
            <person name="Wolfe K.H."/>
        </authorList>
    </citation>
    <scope>NUCLEOTIDE SEQUENCE</scope>
    <source>
        <strain>Type strain:CBS 4309</strain>
    </source>
</reference>